<protein>
    <submittedName>
        <fullName evidence="5">Unannotated protein</fullName>
    </submittedName>
</protein>
<comment type="similarity">
    <text evidence="1">Belongs to the glycosyltransferase 2 family.</text>
</comment>
<evidence type="ECO:0000256" key="1">
    <source>
        <dbReference type="ARBA" id="ARBA00006739"/>
    </source>
</evidence>
<dbReference type="GO" id="GO:0016757">
    <property type="term" value="F:glycosyltransferase activity"/>
    <property type="evidence" value="ECO:0007669"/>
    <property type="project" value="UniProtKB-KW"/>
</dbReference>
<dbReference type="Pfam" id="PF13692">
    <property type="entry name" value="Glyco_trans_1_4"/>
    <property type="match status" value="1"/>
</dbReference>
<dbReference type="EMBL" id="CAFABA010000228">
    <property type="protein sequence ID" value="CAB4836746.1"/>
    <property type="molecule type" value="Genomic_DNA"/>
</dbReference>
<evidence type="ECO:0000256" key="3">
    <source>
        <dbReference type="ARBA" id="ARBA00022679"/>
    </source>
</evidence>
<dbReference type="SUPFAM" id="SSF53756">
    <property type="entry name" value="UDP-Glycosyltransferase/glycogen phosphorylase"/>
    <property type="match status" value="1"/>
</dbReference>
<dbReference type="Gene3D" id="3.40.50.2000">
    <property type="entry name" value="Glycogen Phosphorylase B"/>
    <property type="match status" value="1"/>
</dbReference>
<name>A0A6J7AUL7_9ZZZZ</name>
<dbReference type="PANTHER" id="PTHR43179">
    <property type="entry name" value="RHAMNOSYLTRANSFERASE WBBL"/>
    <property type="match status" value="1"/>
</dbReference>
<dbReference type="SUPFAM" id="SSF53448">
    <property type="entry name" value="Nucleotide-diphospho-sugar transferases"/>
    <property type="match status" value="1"/>
</dbReference>
<evidence type="ECO:0000256" key="2">
    <source>
        <dbReference type="ARBA" id="ARBA00022676"/>
    </source>
</evidence>
<dbReference type="PANTHER" id="PTHR43179:SF12">
    <property type="entry name" value="GALACTOFURANOSYLTRANSFERASE GLFT2"/>
    <property type="match status" value="1"/>
</dbReference>
<dbReference type="AlphaFoldDB" id="A0A6J7AUL7"/>
<organism evidence="5">
    <name type="scientific">freshwater metagenome</name>
    <dbReference type="NCBI Taxonomy" id="449393"/>
    <lineage>
        <taxon>unclassified sequences</taxon>
        <taxon>metagenomes</taxon>
        <taxon>ecological metagenomes</taxon>
    </lineage>
</organism>
<dbReference type="InterPro" id="IPR029044">
    <property type="entry name" value="Nucleotide-diphossugar_trans"/>
</dbReference>
<evidence type="ECO:0000259" key="4">
    <source>
        <dbReference type="Pfam" id="PF00535"/>
    </source>
</evidence>
<dbReference type="Pfam" id="PF00535">
    <property type="entry name" value="Glycos_transf_2"/>
    <property type="match status" value="1"/>
</dbReference>
<feature type="domain" description="Glycosyltransferase 2-like" evidence="4">
    <location>
        <begin position="18"/>
        <end position="129"/>
    </location>
</feature>
<accession>A0A6J7AUL7</accession>
<keyword evidence="3" id="KW-0808">Transferase</keyword>
<dbReference type="Gene3D" id="3.90.550.10">
    <property type="entry name" value="Spore Coat Polysaccharide Biosynthesis Protein SpsA, Chain A"/>
    <property type="match status" value="1"/>
</dbReference>
<dbReference type="InterPro" id="IPR001173">
    <property type="entry name" value="Glyco_trans_2-like"/>
</dbReference>
<evidence type="ECO:0000313" key="5">
    <source>
        <dbReference type="EMBL" id="CAB4836746.1"/>
    </source>
</evidence>
<proteinExistence type="inferred from homology"/>
<gene>
    <name evidence="5" type="ORF">UFOPK3139_03191</name>
</gene>
<sequence>MSTTNDPSELDPNLGVVSVVVVNYKGADDTITCLDGLRDLEWPAHKLEIVVVENNSGDGSADRIRAAHPDAVLLELTRNTGFAGGCNAGAAAARGEFVAFLNNDARPDAQWLTTAVEELQAHRDIGCVASKVLTWDGDAIDFVDAALSFYGHGFKLHVGAPNDPQFDVAHDVLFASGAAMVVPKRVFESAGGFDERYFMFFEDVDFGWRLWMLGWRVHYVPTSLVFHRHHASMSRYANWREHYLLERNALFTIYKNYDDSNMARLLAASMALSVRRGVVLGGVDAHAIDIERGVTGEGEDHLSVHKQTVASLFAIDALVENMASLDHTRRELQARRTRTDHEILRMFRLPMHPNIAQPEFTSGFDAVVKAFDVERAFAPRRKVLVVTGDSLTPRMAGPAIRAWQISLALCREHDVQLLSTVNCELNHPDFVTGIVDPARMAEAEAWADIIVFQGYIMHEYPVVAASNKIIVVDIYDPFHLEQLEQARDLGEEDRRNTVLSSVLVLNQQLTRGDYFLCASDKQRDFWLGQMSAVGRINPANYDDSPSLEKLITLAPFGVSDEVPRKTRPAIKGVVPGIGLDDEVILWGGGIYNWFDPLTLIRAVDKLRARRPNVRLFFLGVQHPNPNVPEMRMVVDARRLATDLGVNGTHVFFNESWVAYDDRQNYLLEADLGVSTHYDHVETAFSFRTRILDYLWVGLPIVTTGGDSFADIIASRPLGLTVQAEDVDALEHALFTLLDDHELRARCTANSVAVADNLRWSKVLEPLVQFCREPRRAADLLESVPLPGTGPKRPSWADRGGIGQDLRIVKTLVTEGGATLVLRKAAGRVKRMLGAR</sequence>
<dbReference type="CDD" id="cd04186">
    <property type="entry name" value="GT_2_like_c"/>
    <property type="match status" value="1"/>
</dbReference>
<reference evidence="5" key="1">
    <citation type="submission" date="2020-05" db="EMBL/GenBank/DDBJ databases">
        <authorList>
            <person name="Chiriac C."/>
            <person name="Salcher M."/>
            <person name="Ghai R."/>
            <person name="Kavagutti S V."/>
        </authorList>
    </citation>
    <scope>NUCLEOTIDE SEQUENCE</scope>
</reference>
<dbReference type="CDD" id="cd03801">
    <property type="entry name" value="GT4_PimA-like"/>
    <property type="match status" value="1"/>
</dbReference>
<keyword evidence="2" id="KW-0328">Glycosyltransferase</keyword>